<gene>
    <name evidence="4" type="ORF">DC20_16300</name>
</gene>
<dbReference type="PATRIC" id="fig|512763.3.peg.3588"/>
<comment type="similarity">
    <text evidence="1">Belongs to the serpin family.</text>
</comment>
<dbReference type="InterPro" id="IPR036186">
    <property type="entry name" value="Serpin_sf"/>
</dbReference>
<reference evidence="4 5" key="1">
    <citation type="submission" date="2015-08" db="EMBL/GenBank/DDBJ databases">
        <title>Complete genome sequence of Rufibacter tibetensis strain 1351t, a radiation-resistant bacterium from tibet plateau.</title>
        <authorList>
            <person name="Dai J."/>
        </authorList>
    </citation>
    <scope>NUCLEOTIDE SEQUENCE [LARGE SCALE GENOMIC DNA]</scope>
    <source>
        <strain evidence="4 5">1351</strain>
    </source>
</reference>
<dbReference type="PROSITE" id="PS00284">
    <property type="entry name" value="SERPIN"/>
    <property type="match status" value="1"/>
</dbReference>
<keyword evidence="2" id="KW-0732">Signal</keyword>
<dbReference type="PROSITE" id="PS51257">
    <property type="entry name" value="PROKAR_LIPOPROTEIN"/>
    <property type="match status" value="1"/>
</dbReference>
<organism evidence="4 5">
    <name type="scientific">Rufibacter tibetensis</name>
    <dbReference type="NCBI Taxonomy" id="512763"/>
    <lineage>
        <taxon>Bacteria</taxon>
        <taxon>Pseudomonadati</taxon>
        <taxon>Bacteroidota</taxon>
        <taxon>Cytophagia</taxon>
        <taxon>Cytophagales</taxon>
        <taxon>Hymenobacteraceae</taxon>
        <taxon>Rufibacter</taxon>
    </lineage>
</organism>
<dbReference type="InterPro" id="IPR023796">
    <property type="entry name" value="Serpin_dom"/>
</dbReference>
<dbReference type="EMBL" id="CP012643">
    <property type="protein sequence ID" value="ALJ01514.1"/>
    <property type="molecule type" value="Genomic_DNA"/>
</dbReference>
<feature type="signal peptide" evidence="2">
    <location>
        <begin position="1"/>
        <end position="22"/>
    </location>
</feature>
<dbReference type="PANTHER" id="PTHR11461">
    <property type="entry name" value="SERINE PROTEASE INHIBITOR, SERPIN"/>
    <property type="match status" value="1"/>
</dbReference>
<dbReference type="CDD" id="cd19588">
    <property type="entry name" value="serpin_miropin-like"/>
    <property type="match status" value="1"/>
</dbReference>
<protein>
    <recommendedName>
        <fullName evidence="3">Serpin domain-containing protein</fullName>
    </recommendedName>
</protein>
<dbReference type="GO" id="GO:0004867">
    <property type="term" value="F:serine-type endopeptidase inhibitor activity"/>
    <property type="evidence" value="ECO:0007669"/>
    <property type="project" value="InterPro"/>
</dbReference>
<dbReference type="InterPro" id="IPR023795">
    <property type="entry name" value="Serpin_CS"/>
</dbReference>
<dbReference type="Gene3D" id="3.30.497.10">
    <property type="entry name" value="Antithrombin, subunit I, domain 2"/>
    <property type="match status" value="1"/>
</dbReference>
<dbReference type="PANTHER" id="PTHR11461:SF211">
    <property type="entry name" value="GH10112P-RELATED"/>
    <property type="match status" value="1"/>
</dbReference>
<dbReference type="InterPro" id="IPR042178">
    <property type="entry name" value="Serpin_sf_1"/>
</dbReference>
<dbReference type="Pfam" id="PF00079">
    <property type="entry name" value="Serpin"/>
    <property type="match status" value="1"/>
</dbReference>
<dbReference type="AlphaFoldDB" id="A0A0P0CV94"/>
<dbReference type="InterPro" id="IPR042185">
    <property type="entry name" value="Serpin_sf_2"/>
</dbReference>
<dbReference type="InterPro" id="IPR000215">
    <property type="entry name" value="Serpin_fam"/>
</dbReference>
<dbReference type="Proteomes" id="UP000061382">
    <property type="component" value="Chromosome"/>
</dbReference>
<evidence type="ECO:0000313" key="4">
    <source>
        <dbReference type="EMBL" id="ALJ01514.1"/>
    </source>
</evidence>
<dbReference type="Gene3D" id="2.30.39.10">
    <property type="entry name" value="Alpha-1-antitrypsin, domain 1"/>
    <property type="match status" value="1"/>
</dbReference>
<feature type="domain" description="Serpin" evidence="3">
    <location>
        <begin position="53"/>
        <end position="410"/>
    </location>
</feature>
<name>A0A0P0CV94_9BACT</name>
<accession>A0A0P0CV94</accession>
<dbReference type="KEGG" id="rti:DC20_16300"/>
<sequence length="411" mass="45654">MLKSSLLGLAASLLLLTSGCESEEPEPGSNIPNVRPLTVQEAKTVAGSNEFAFKSFAQISQLEEEGKNVFISPLSLSMALTMTYNGAANSTKEAMKQTLGFGDASDQEINQSFKSLVELLTGMDKKVHFTSANSLWLNHNYHLLAPFVSTNQEYFNATVKPLDFSSPSAKNEINNWVNEKTNGKIKTIVERVTPDYLLFLVNAIYFKGTWTYQFNKHLTHTRPFKLEDGSSVSHSFMTLKNGKYLSYQDATKQVIDLPYGNGQYSMTLVVPRAERKIQDIMPELSATNLANWLSKADSSSMELHMPKFKLELEYEDNLKQMLTNLDMGVAFSSQADFSRILANGGLSISEVKHKTFVEVNEEGTEAAAATSVGIVFTSLPPSVMIDKPFVFMIREKSTNAILFIGKLMQPQ</sequence>
<evidence type="ECO:0000256" key="2">
    <source>
        <dbReference type="SAM" id="SignalP"/>
    </source>
</evidence>
<evidence type="ECO:0000256" key="1">
    <source>
        <dbReference type="RuleBase" id="RU000411"/>
    </source>
</evidence>
<dbReference type="STRING" id="512763.DC20_16300"/>
<dbReference type="SUPFAM" id="SSF56574">
    <property type="entry name" value="Serpins"/>
    <property type="match status" value="1"/>
</dbReference>
<feature type="chain" id="PRO_5006042947" description="Serpin domain-containing protein" evidence="2">
    <location>
        <begin position="23"/>
        <end position="411"/>
    </location>
</feature>
<dbReference type="SMART" id="SM00093">
    <property type="entry name" value="SERPIN"/>
    <property type="match status" value="1"/>
</dbReference>
<evidence type="ECO:0000313" key="5">
    <source>
        <dbReference type="Proteomes" id="UP000061382"/>
    </source>
</evidence>
<proteinExistence type="inferred from homology"/>
<dbReference type="GO" id="GO:0005615">
    <property type="term" value="C:extracellular space"/>
    <property type="evidence" value="ECO:0007669"/>
    <property type="project" value="InterPro"/>
</dbReference>
<evidence type="ECO:0000259" key="3">
    <source>
        <dbReference type="SMART" id="SM00093"/>
    </source>
</evidence>
<keyword evidence="5" id="KW-1185">Reference proteome</keyword>